<dbReference type="EMBL" id="BARS01008709">
    <property type="protein sequence ID" value="GAF82688.1"/>
    <property type="molecule type" value="Genomic_DNA"/>
</dbReference>
<dbReference type="AlphaFoldDB" id="X0SNL4"/>
<feature type="non-terminal residue" evidence="1">
    <location>
        <position position="1"/>
    </location>
</feature>
<dbReference type="InterPro" id="IPR050793">
    <property type="entry name" value="CMP-NeuNAc_synthase"/>
</dbReference>
<reference evidence="1" key="1">
    <citation type="journal article" date="2014" name="Front. Microbiol.">
        <title>High frequency of phylogenetically diverse reductive dehalogenase-homologous genes in deep subseafloor sedimentary metagenomes.</title>
        <authorList>
            <person name="Kawai M."/>
            <person name="Futagami T."/>
            <person name="Toyoda A."/>
            <person name="Takaki Y."/>
            <person name="Nishi S."/>
            <person name="Hori S."/>
            <person name="Arai W."/>
            <person name="Tsubouchi T."/>
            <person name="Morono Y."/>
            <person name="Uchiyama I."/>
            <person name="Ito T."/>
            <person name="Fujiyama A."/>
            <person name="Inagaki F."/>
            <person name="Takami H."/>
        </authorList>
    </citation>
    <scope>NUCLEOTIDE SEQUENCE</scope>
    <source>
        <strain evidence="1">Expedition CK06-06</strain>
    </source>
</reference>
<sequence>ELALDHVITIDVVLHALDFIERNENIKYDYACILEPTSPLRTGEDIDKALSKLVASDYDSLIGLLPAPCSSPYRIRYVQDDQVVLPFEDKFYDYINNKAKYPKAYIPGGGIFCGKVDAFRREKNLMPGKAMPYIMDFCRGIDINTKEDFLLVEALIRQGDILEGR</sequence>
<dbReference type="Gene3D" id="3.90.550.10">
    <property type="entry name" value="Spore Coat Polysaccharide Biosynthesis Protein SpsA, Chain A"/>
    <property type="match status" value="1"/>
</dbReference>
<dbReference type="SUPFAM" id="SSF53448">
    <property type="entry name" value="Nucleotide-diphospho-sugar transferases"/>
    <property type="match status" value="1"/>
</dbReference>
<proteinExistence type="predicted"/>
<dbReference type="PANTHER" id="PTHR21485:SF6">
    <property type="entry name" value="N-ACYLNEURAMINATE CYTIDYLYLTRANSFERASE-RELATED"/>
    <property type="match status" value="1"/>
</dbReference>
<gene>
    <name evidence="1" type="ORF">S01H1_16540</name>
</gene>
<comment type="caution">
    <text evidence="1">The sequence shown here is derived from an EMBL/GenBank/DDBJ whole genome shotgun (WGS) entry which is preliminary data.</text>
</comment>
<accession>X0SNL4</accession>
<dbReference type="InterPro" id="IPR029044">
    <property type="entry name" value="Nucleotide-diphossugar_trans"/>
</dbReference>
<name>X0SNL4_9ZZZZ</name>
<dbReference type="PANTHER" id="PTHR21485">
    <property type="entry name" value="HAD SUPERFAMILY MEMBERS CMAS AND KDSC"/>
    <property type="match status" value="1"/>
</dbReference>
<dbReference type="GO" id="GO:0008781">
    <property type="term" value="F:N-acylneuraminate cytidylyltransferase activity"/>
    <property type="evidence" value="ECO:0007669"/>
    <property type="project" value="TreeGrafter"/>
</dbReference>
<organism evidence="1">
    <name type="scientific">marine sediment metagenome</name>
    <dbReference type="NCBI Taxonomy" id="412755"/>
    <lineage>
        <taxon>unclassified sequences</taxon>
        <taxon>metagenomes</taxon>
        <taxon>ecological metagenomes</taxon>
    </lineage>
</organism>
<evidence type="ECO:0000313" key="1">
    <source>
        <dbReference type="EMBL" id="GAF82688.1"/>
    </source>
</evidence>
<protein>
    <submittedName>
        <fullName evidence="1">Uncharacterized protein</fullName>
    </submittedName>
</protein>